<evidence type="ECO:0000256" key="4">
    <source>
        <dbReference type="ARBA" id="ARBA00022989"/>
    </source>
</evidence>
<feature type="transmembrane region" description="Helical" evidence="6">
    <location>
        <begin position="354"/>
        <end position="378"/>
    </location>
</feature>
<dbReference type="AlphaFoldDB" id="A0A177B8U2"/>
<dbReference type="CDD" id="cd13132">
    <property type="entry name" value="MATE_eukaryotic"/>
    <property type="match status" value="1"/>
</dbReference>
<dbReference type="PANTHER" id="PTHR11206">
    <property type="entry name" value="MULTIDRUG RESISTANCE PROTEIN"/>
    <property type="match status" value="1"/>
</dbReference>
<comment type="similarity">
    <text evidence="2 6">Belongs to the multi antimicrobial extrusion (MATE) (TC 2.A.66.1) family.</text>
</comment>
<sequence>MSPVAMIFCGHLNDKYALAGVALAISVINVSSICFAMGLGTAVDTYMAQAYGSAKKYKMGIILQRVMIIFMIFCSLCVATHLHVERILILLYQEAGISKIAGDYVILFIPGEICFFLYTCISKYLHNQNIVVPCTISCIIANIINIFLHWLLVFYYNLKVIGSAIALSVSYCWMLAILLFYVGVSRVFVDSWTGFSYQALYGWWSFIKLAIPGALMICLEWWGFEIGVIAAGLLGPIQLGSQSLVLQLDSLWFQIPMGFQIATSVRTGQYMGGGNKLNAITLCRVAIISISVLSIFVIVFFTTCRKLLPSLLTNVWEVVDLSAKLLPIIGIYMFFDGIATVCKGILHGTGRQRIGAIIMFVFYYIFALPIGLSIMFTTSLETAAYWYALCGNLIIQSIILLIIFHFTNWDKMVSESKDRIHRLSFMSNSIFTEGTSSDHDMVFDALDNACELKSNTAKSHWWRVLIALVLCIPLIISILLKILISNNKM</sequence>
<evidence type="ECO:0000256" key="3">
    <source>
        <dbReference type="ARBA" id="ARBA00022692"/>
    </source>
</evidence>
<feature type="transmembrane region" description="Helical" evidence="6">
    <location>
        <begin position="201"/>
        <end position="224"/>
    </location>
</feature>
<dbReference type="Proteomes" id="UP000078046">
    <property type="component" value="Unassembled WGS sequence"/>
</dbReference>
<feature type="transmembrane region" description="Helical" evidence="6">
    <location>
        <begin position="164"/>
        <end position="189"/>
    </location>
</feature>
<evidence type="ECO:0000256" key="1">
    <source>
        <dbReference type="ARBA" id="ARBA00004141"/>
    </source>
</evidence>
<dbReference type="OrthoDB" id="2126698at2759"/>
<organism evidence="7 8">
    <name type="scientific">Intoshia linei</name>
    <dbReference type="NCBI Taxonomy" id="1819745"/>
    <lineage>
        <taxon>Eukaryota</taxon>
        <taxon>Metazoa</taxon>
        <taxon>Spiralia</taxon>
        <taxon>Lophotrochozoa</taxon>
        <taxon>Mesozoa</taxon>
        <taxon>Orthonectida</taxon>
        <taxon>Rhopaluridae</taxon>
        <taxon>Intoshia</taxon>
    </lineage>
</organism>
<protein>
    <recommendedName>
        <fullName evidence="6">Multidrug and toxin extrusion protein</fullName>
    </recommendedName>
</protein>
<feature type="transmembrane region" description="Helical" evidence="6">
    <location>
        <begin position="104"/>
        <end position="121"/>
    </location>
</feature>
<dbReference type="GO" id="GO:0042910">
    <property type="term" value="F:xenobiotic transmembrane transporter activity"/>
    <property type="evidence" value="ECO:0007669"/>
    <property type="project" value="InterPro"/>
</dbReference>
<evidence type="ECO:0000313" key="8">
    <source>
        <dbReference type="Proteomes" id="UP000078046"/>
    </source>
</evidence>
<feature type="transmembrane region" description="Helical" evidence="6">
    <location>
        <begin position="461"/>
        <end position="484"/>
    </location>
</feature>
<dbReference type="InterPro" id="IPR002528">
    <property type="entry name" value="MATE_fam"/>
</dbReference>
<evidence type="ECO:0000256" key="2">
    <source>
        <dbReference type="ARBA" id="ARBA00010199"/>
    </source>
</evidence>
<evidence type="ECO:0000313" key="7">
    <source>
        <dbReference type="EMBL" id="OAF70580.1"/>
    </source>
</evidence>
<keyword evidence="8" id="KW-1185">Reference proteome</keyword>
<feature type="transmembrane region" description="Helical" evidence="6">
    <location>
        <begin position="321"/>
        <end position="342"/>
    </location>
</feature>
<keyword evidence="5 6" id="KW-0472">Membrane</keyword>
<dbReference type="EMBL" id="LWCA01000132">
    <property type="protein sequence ID" value="OAF70580.1"/>
    <property type="molecule type" value="Genomic_DNA"/>
</dbReference>
<feature type="transmembrane region" description="Helical" evidence="6">
    <location>
        <begin position="384"/>
        <end position="407"/>
    </location>
</feature>
<name>A0A177B8U2_9BILA</name>
<gene>
    <name evidence="7" type="ORF">A3Q56_01627</name>
</gene>
<feature type="transmembrane region" description="Helical" evidence="6">
    <location>
        <begin position="130"/>
        <end position="152"/>
    </location>
</feature>
<accession>A0A177B8U2</accession>
<comment type="subcellular location">
    <subcellularLocation>
        <location evidence="1">Membrane</location>
        <topology evidence="1">Multi-pass membrane protein</topology>
    </subcellularLocation>
</comment>
<dbReference type="Pfam" id="PF01554">
    <property type="entry name" value="MatE"/>
    <property type="match status" value="2"/>
</dbReference>
<evidence type="ECO:0000256" key="5">
    <source>
        <dbReference type="ARBA" id="ARBA00023136"/>
    </source>
</evidence>
<keyword evidence="3 6" id="KW-0812">Transmembrane</keyword>
<feature type="transmembrane region" description="Helical" evidence="6">
    <location>
        <begin position="62"/>
        <end position="84"/>
    </location>
</feature>
<comment type="caution">
    <text evidence="7">The sequence shown here is derived from an EMBL/GenBank/DDBJ whole genome shotgun (WGS) entry which is preliminary data.</text>
</comment>
<dbReference type="InterPro" id="IPR045069">
    <property type="entry name" value="MATE_euk"/>
</dbReference>
<feature type="transmembrane region" description="Helical" evidence="6">
    <location>
        <begin position="16"/>
        <end position="41"/>
    </location>
</feature>
<dbReference type="GO" id="GO:0016020">
    <property type="term" value="C:membrane"/>
    <property type="evidence" value="ECO:0007669"/>
    <property type="project" value="UniProtKB-SubCell"/>
</dbReference>
<dbReference type="GO" id="GO:1990961">
    <property type="term" value="P:xenobiotic detoxification by transmembrane export across the plasma membrane"/>
    <property type="evidence" value="ECO:0007669"/>
    <property type="project" value="InterPro"/>
</dbReference>
<proteinExistence type="inferred from homology"/>
<feature type="transmembrane region" description="Helical" evidence="6">
    <location>
        <begin position="277"/>
        <end position="301"/>
    </location>
</feature>
<dbReference type="GO" id="GO:0015297">
    <property type="term" value="F:antiporter activity"/>
    <property type="evidence" value="ECO:0007669"/>
    <property type="project" value="InterPro"/>
</dbReference>
<keyword evidence="4 6" id="KW-1133">Transmembrane helix</keyword>
<evidence type="ECO:0000256" key="6">
    <source>
        <dbReference type="RuleBase" id="RU004914"/>
    </source>
</evidence>
<reference evidence="7 8" key="1">
    <citation type="submission" date="2016-04" db="EMBL/GenBank/DDBJ databases">
        <title>The genome of Intoshia linei affirms orthonectids as highly simplified spiralians.</title>
        <authorList>
            <person name="Mikhailov K.V."/>
            <person name="Slusarev G.S."/>
            <person name="Nikitin M.A."/>
            <person name="Logacheva M.D."/>
            <person name="Penin A."/>
            <person name="Aleoshin V."/>
            <person name="Panchin Y.V."/>
        </authorList>
    </citation>
    <scope>NUCLEOTIDE SEQUENCE [LARGE SCALE GENOMIC DNA]</scope>
    <source>
        <strain evidence="7">Intl2013</strain>
        <tissue evidence="7">Whole animal</tissue>
    </source>
</reference>
<dbReference type="NCBIfam" id="TIGR00797">
    <property type="entry name" value="matE"/>
    <property type="match status" value="1"/>
</dbReference>